<dbReference type="InterPro" id="IPR000182">
    <property type="entry name" value="GNAT_dom"/>
</dbReference>
<evidence type="ECO:0000256" key="1">
    <source>
        <dbReference type="ARBA" id="ARBA00022679"/>
    </source>
</evidence>
<accession>A0ABY5KU94</accession>
<dbReference type="InterPro" id="IPR051531">
    <property type="entry name" value="N-acetyltransferase"/>
</dbReference>
<protein>
    <submittedName>
        <fullName evidence="5">GNAT family N-acetyltransferase</fullName>
    </submittedName>
</protein>
<reference evidence="5 6" key="1">
    <citation type="submission" date="2022-07" db="EMBL/GenBank/DDBJ databases">
        <title>Novel species in genus cellulomonas.</title>
        <authorList>
            <person name="Ye L."/>
        </authorList>
    </citation>
    <scope>NUCLEOTIDE SEQUENCE [LARGE SCALE GENOMIC DNA]</scope>
    <source>
        <strain evidence="6">zg-Y338</strain>
    </source>
</reference>
<dbReference type="Proteomes" id="UP001316189">
    <property type="component" value="Chromosome"/>
</dbReference>
<evidence type="ECO:0000256" key="3">
    <source>
        <dbReference type="ARBA" id="ARBA00038502"/>
    </source>
</evidence>
<name>A0ABY5KU94_9CELL</name>
<gene>
    <name evidence="5" type="ORF">NP064_09605</name>
</gene>
<evidence type="ECO:0000256" key="2">
    <source>
        <dbReference type="ARBA" id="ARBA00023315"/>
    </source>
</evidence>
<keyword evidence="1" id="KW-0808">Transferase</keyword>
<dbReference type="RefSeq" id="WP_227570881.1">
    <property type="nucleotide sequence ID" value="NZ_CP101988.1"/>
</dbReference>
<organism evidence="5 6">
    <name type="scientific">Cellulomonas chengniuliangii</name>
    <dbReference type="NCBI Taxonomy" id="2968084"/>
    <lineage>
        <taxon>Bacteria</taxon>
        <taxon>Bacillati</taxon>
        <taxon>Actinomycetota</taxon>
        <taxon>Actinomycetes</taxon>
        <taxon>Micrococcales</taxon>
        <taxon>Cellulomonadaceae</taxon>
        <taxon>Cellulomonas</taxon>
    </lineage>
</organism>
<dbReference type="Gene3D" id="3.40.630.30">
    <property type="match status" value="1"/>
</dbReference>
<dbReference type="PANTHER" id="PTHR43792:SF8">
    <property type="entry name" value="[RIBOSOMAL PROTEIN US5]-ALANINE N-ACETYLTRANSFERASE"/>
    <property type="match status" value="1"/>
</dbReference>
<dbReference type="PROSITE" id="PS51186">
    <property type="entry name" value="GNAT"/>
    <property type="match status" value="1"/>
</dbReference>
<feature type="domain" description="N-acetyltransferase" evidence="4">
    <location>
        <begin position="20"/>
        <end position="174"/>
    </location>
</feature>
<evidence type="ECO:0000313" key="5">
    <source>
        <dbReference type="EMBL" id="UUI74086.1"/>
    </source>
</evidence>
<keyword evidence="6" id="KW-1185">Reference proteome</keyword>
<comment type="similarity">
    <text evidence="3">Belongs to the acetyltransferase family. RimJ subfamily.</text>
</comment>
<dbReference type="Pfam" id="PF13302">
    <property type="entry name" value="Acetyltransf_3"/>
    <property type="match status" value="1"/>
</dbReference>
<dbReference type="SUPFAM" id="SSF55729">
    <property type="entry name" value="Acyl-CoA N-acyltransferases (Nat)"/>
    <property type="match status" value="1"/>
</dbReference>
<keyword evidence="2" id="KW-0012">Acyltransferase</keyword>
<proteinExistence type="inferred from homology"/>
<evidence type="ECO:0000259" key="4">
    <source>
        <dbReference type="PROSITE" id="PS51186"/>
    </source>
</evidence>
<evidence type="ECO:0000313" key="6">
    <source>
        <dbReference type="Proteomes" id="UP001316189"/>
    </source>
</evidence>
<dbReference type="EMBL" id="CP101988">
    <property type="protein sequence ID" value="UUI74086.1"/>
    <property type="molecule type" value="Genomic_DNA"/>
</dbReference>
<sequence length="178" mass="19236">MTLTAHVTRPIDLDDAPALVDVLQANRAFLAPWEPVRDESYFTLEGQREVVRHALEAQGAGLGRAHVIVHDGRVVGRATLAGVVRGALQSCALSYWVAAEHNGRGLATASVGELLDVAFTELGLHRVQAETLPHNAASQRVLARNGFVRYGLAPRYLRIAGAWQDHVMHQVLNPAADG</sequence>
<dbReference type="InterPro" id="IPR016181">
    <property type="entry name" value="Acyl_CoA_acyltransferase"/>
</dbReference>
<dbReference type="PANTHER" id="PTHR43792">
    <property type="entry name" value="GNAT FAMILY, PUTATIVE (AFU_ORTHOLOGUE AFUA_3G00765)-RELATED-RELATED"/>
    <property type="match status" value="1"/>
</dbReference>